<sequence length="148" mass="16399">MQAAIGLPLSAYAEAIFPADREEFFTNIGRVFEHGGSFVVEYRVCSAANGVRWVLARGHYERDDNTGNVIGRGIVVDITESKLNWQAENHAFFVLQKNESPLDRLATCALQARHAVDKMAGHDRTALRVAADALLWAVGRALAKRSRF</sequence>
<dbReference type="InterPro" id="IPR035965">
    <property type="entry name" value="PAS-like_dom_sf"/>
</dbReference>
<reference evidence="2 3" key="1">
    <citation type="journal article" date="2012" name="Genet. Mol. Biol.">
        <title>Analysis of 16S rRNA and mxaF genes revealing insights into Methylobacterium niche-specific plant association.</title>
        <authorList>
            <person name="Dourado M.N."/>
            <person name="Andreote F.D."/>
            <person name="Dini-Andreote F."/>
            <person name="Conti R."/>
            <person name="Araujo J.M."/>
            <person name="Araujo W.L."/>
        </authorList>
    </citation>
    <scope>NUCLEOTIDE SEQUENCE [LARGE SCALE GENOMIC DNA]</scope>
    <source>
        <strain evidence="2 3">SR1.6/4</strain>
    </source>
</reference>
<dbReference type="InterPro" id="IPR013655">
    <property type="entry name" value="PAS_fold_3"/>
</dbReference>
<feature type="domain" description="PAS fold-3" evidence="1">
    <location>
        <begin position="11"/>
        <end position="69"/>
    </location>
</feature>
<comment type="caution">
    <text evidence="2">The sequence shown here is derived from an EMBL/GenBank/DDBJ whole genome shotgun (WGS) entry which is preliminary data.</text>
</comment>
<gene>
    <name evidence="2" type="ORF">MRSR164_20150</name>
</gene>
<keyword evidence="3" id="KW-1185">Reference proteome</keyword>
<evidence type="ECO:0000313" key="3">
    <source>
        <dbReference type="Proteomes" id="UP001349262"/>
    </source>
</evidence>
<protein>
    <submittedName>
        <fullName evidence="2">Diguanylate cyclase</fullName>
    </submittedName>
</protein>
<evidence type="ECO:0000259" key="1">
    <source>
        <dbReference type="Pfam" id="PF08447"/>
    </source>
</evidence>
<organism evidence="2 3">
    <name type="scientific">Methylobacterium radiotolerans</name>
    <dbReference type="NCBI Taxonomy" id="31998"/>
    <lineage>
        <taxon>Bacteria</taxon>
        <taxon>Pseudomonadati</taxon>
        <taxon>Pseudomonadota</taxon>
        <taxon>Alphaproteobacteria</taxon>
        <taxon>Hyphomicrobiales</taxon>
        <taxon>Methylobacteriaceae</taxon>
        <taxon>Methylobacterium</taxon>
    </lineage>
</organism>
<evidence type="ECO:0000313" key="2">
    <source>
        <dbReference type="EMBL" id="MEE7459011.1"/>
    </source>
</evidence>
<dbReference type="SUPFAM" id="SSF55785">
    <property type="entry name" value="PYP-like sensor domain (PAS domain)"/>
    <property type="match status" value="1"/>
</dbReference>
<name>A0ABU7TED0_9HYPH</name>
<dbReference type="Pfam" id="PF08447">
    <property type="entry name" value="PAS_3"/>
    <property type="match status" value="1"/>
</dbReference>
<dbReference type="EMBL" id="MLBY01000005">
    <property type="protein sequence ID" value="MEE7459011.1"/>
    <property type="molecule type" value="Genomic_DNA"/>
</dbReference>
<accession>A0ABU7TED0</accession>
<proteinExistence type="predicted"/>
<dbReference type="Gene3D" id="3.30.450.20">
    <property type="entry name" value="PAS domain"/>
    <property type="match status" value="1"/>
</dbReference>
<dbReference type="Proteomes" id="UP001349262">
    <property type="component" value="Unassembled WGS sequence"/>
</dbReference>